<dbReference type="GO" id="GO:0016301">
    <property type="term" value="F:kinase activity"/>
    <property type="evidence" value="ECO:0007669"/>
    <property type="project" value="UniProtKB-KW"/>
</dbReference>
<dbReference type="GO" id="GO:0003848">
    <property type="term" value="F:2-amino-4-hydroxy-6-hydroxymethyldihydropteridine diphosphokinase activity"/>
    <property type="evidence" value="ECO:0007669"/>
    <property type="project" value="UniProtKB-UniRule"/>
</dbReference>
<dbReference type="PANTHER" id="PTHR39648">
    <property type="entry name" value="6-HYDROXYMETHYL-7,8-DIHYDROPTERIN PYROPHOSPHOKINASE"/>
    <property type="match status" value="1"/>
</dbReference>
<keyword evidence="1" id="KW-0418">Kinase</keyword>
<accession>A0A7J4MWQ4</accession>
<comment type="catalytic activity">
    <reaction evidence="1">
        <text>6-hydroxymethyl-7,8-dihydropterin + ATP = (7,8-dihydropterin-6-yl)methyl diphosphate + AMP + H(+)</text>
        <dbReference type="Rhea" id="RHEA:11412"/>
        <dbReference type="ChEBI" id="CHEBI:15378"/>
        <dbReference type="ChEBI" id="CHEBI:30616"/>
        <dbReference type="ChEBI" id="CHEBI:44841"/>
        <dbReference type="ChEBI" id="CHEBI:72950"/>
        <dbReference type="ChEBI" id="CHEBI:456215"/>
        <dbReference type="EC" id="2.7.6.3"/>
    </reaction>
</comment>
<comment type="caution">
    <text evidence="2">The sequence shown here is derived from an EMBL/GenBank/DDBJ whole genome shotgun (WGS) entry which is preliminary data.</text>
</comment>
<dbReference type="AlphaFoldDB" id="A0A7J4MWQ4"/>
<dbReference type="HAMAP" id="MF_02131">
    <property type="entry name" value="HMPDK_arch"/>
    <property type="match status" value="1"/>
</dbReference>
<dbReference type="GO" id="GO:0009229">
    <property type="term" value="P:thiamine diphosphate biosynthetic process"/>
    <property type="evidence" value="ECO:0007669"/>
    <property type="project" value="InterPro"/>
</dbReference>
<organism evidence="2 3">
    <name type="scientific">Methanothermobacter thermautotrophicus</name>
    <name type="common">Methanobacterium thermoformicicum</name>
    <dbReference type="NCBI Taxonomy" id="145262"/>
    <lineage>
        <taxon>Archaea</taxon>
        <taxon>Methanobacteriati</taxon>
        <taxon>Methanobacteriota</taxon>
        <taxon>Methanomada group</taxon>
        <taxon>Methanobacteria</taxon>
        <taxon>Methanobacteriales</taxon>
        <taxon>Methanobacteriaceae</taxon>
        <taxon>Methanothermobacter</taxon>
    </lineage>
</organism>
<dbReference type="UniPathway" id="UPA00065"/>
<dbReference type="EMBL" id="DUHT01000066">
    <property type="protein sequence ID" value="HIH65148.1"/>
    <property type="molecule type" value="Genomic_DNA"/>
</dbReference>
<evidence type="ECO:0000313" key="2">
    <source>
        <dbReference type="EMBL" id="HIH65148.1"/>
    </source>
</evidence>
<comment type="function">
    <text evidence="1">Catalyzes the transfer of diphosphate from ATP to 6-hydroxymethyl-7,8-dihydropterin (6-HMD), leading to 6-hydroxymethyl-7,8-dihydropterin diphosphate (6-HMDP).</text>
</comment>
<dbReference type="GO" id="GO:0004788">
    <property type="term" value="F:thiamine diphosphokinase activity"/>
    <property type="evidence" value="ECO:0007669"/>
    <property type="project" value="InterPro"/>
</dbReference>
<evidence type="ECO:0000313" key="3">
    <source>
        <dbReference type="Proteomes" id="UP000538031"/>
    </source>
</evidence>
<keyword evidence="1" id="KW-0547">Nucleotide-binding</keyword>
<dbReference type="GO" id="GO:0005524">
    <property type="term" value="F:ATP binding"/>
    <property type="evidence" value="ECO:0007669"/>
    <property type="project" value="UniProtKB-UniRule"/>
</dbReference>
<comment type="similarity">
    <text evidence="1">Belongs to the archaeal 6-HMPDK family.</text>
</comment>
<keyword evidence="1" id="KW-0808">Transferase</keyword>
<sequence length="232" mass="25897">MEVQVWLRWYTRILDDFGFDRRADEESASYLDAFLREHGCLRVDDIDVPSSDFIVFGAGPSLRSHLKRFRALDEPMTVISADGATTALLEEDVLPDIIVTDLDGKMEDIIEANRQGAVVVVHAHGNNLPALRRYLPLLQNIIGTTQSIPHGCLHNFGGFTDGDRAVFLAAALGAGRIVLAGMDFGEVVTRYSRPDMDSELGPADPVKRLKLEYASRLIDWLERNGDVMIEKW</sequence>
<proteinExistence type="inferred from homology"/>
<dbReference type="GO" id="GO:2001118">
    <property type="term" value="P:tetrahydromethanopterin biosynthetic process"/>
    <property type="evidence" value="ECO:0007669"/>
    <property type="project" value="UniProtKB-UniRule"/>
</dbReference>
<dbReference type="InterPro" id="IPR002826">
    <property type="entry name" value="MptE-like"/>
</dbReference>
<dbReference type="Proteomes" id="UP000538031">
    <property type="component" value="Unassembled WGS sequence"/>
</dbReference>
<dbReference type="SUPFAM" id="SSF63999">
    <property type="entry name" value="Thiamin pyrophosphokinase, catalytic domain"/>
    <property type="match status" value="1"/>
</dbReference>
<dbReference type="PANTHER" id="PTHR39648:SF1">
    <property type="entry name" value="6-HYDROXYMETHYL-7,8-DIHYDROPTERIN PYROPHOSPHOKINASE"/>
    <property type="match status" value="1"/>
</dbReference>
<keyword evidence="1" id="KW-0067">ATP-binding</keyword>
<dbReference type="InterPro" id="IPR027510">
    <property type="entry name" value="HMPDK_MptE"/>
</dbReference>
<gene>
    <name evidence="1" type="primary">mptE</name>
    <name evidence="2" type="ORF">HA285_06100</name>
</gene>
<protein>
    <recommendedName>
        <fullName evidence="1">6-hydroxymethyl-7,8-dihydropterin pyrophosphokinase</fullName>
        <shortName evidence="1">HPPK</shortName>
        <ecNumber evidence="1">2.7.6.3</ecNumber>
    </recommendedName>
    <alternativeName>
        <fullName evidence="1">2-amino-4-hydroxy-6-hydroxymethyldihydropteridine pyrophosphokinase</fullName>
    </alternativeName>
    <alternativeName>
        <fullName evidence="1">6-hydroxymethyl-7,8-dihydropterin diphosphokinase</fullName>
        <shortName evidence="1">6-HMPDK</shortName>
    </alternativeName>
    <alternativeName>
        <fullName evidence="1">7,8-dihydro-6-hydroxymethylpterin diphosphokinase</fullName>
    </alternativeName>
    <alternativeName>
        <fullName evidence="1">7,8-dihydro-6-hydroxymethylpterin pyrophosphokinase</fullName>
        <shortName evidence="1">PPPK</shortName>
    </alternativeName>
</protein>
<evidence type="ECO:0000256" key="1">
    <source>
        <dbReference type="HAMAP-Rule" id="MF_02131"/>
    </source>
</evidence>
<dbReference type="EC" id="2.7.6.3" evidence="1"/>
<reference evidence="3" key="1">
    <citation type="journal article" date="2020" name="bioRxiv">
        <title>A rank-normalized archaeal taxonomy based on genome phylogeny resolves widespread incomplete and uneven classifications.</title>
        <authorList>
            <person name="Rinke C."/>
            <person name="Chuvochina M."/>
            <person name="Mussig A.J."/>
            <person name="Chaumeil P.-A."/>
            <person name="Waite D.W."/>
            <person name="Whitman W.B."/>
            <person name="Parks D.H."/>
            <person name="Hugenholtz P."/>
        </authorList>
    </citation>
    <scope>NUCLEOTIDE SEQUENCE [LARGE SCALE GENOMIC DNA]</scope>
</reference>
<dbReference type="Pfam" id="PF01973">
    <property type="entry name" value="MptE-like"/>
    <property type="match status" value="1"/>
</dbReference>
<keyword evidence="1" id="KW-0460">Magnesium</keyword>
<comment type="pathway">
    <text evidence="1">Cofactor biosynthesis; 5,6,7,8-tetrahydromethanopterin biosynthesis.</text>
</comment>
<comment type="cofactor">
    <cofactor evidence="1">
        <name>Mg(2+)</name>
        <dbReference type="ChEBI" id="CHEBI:18420"/>
    </cofactor>
</comment>
<dbReference type="InterPro" id="IPR036759">
    <property type="entry name" value="TPK_catalytic_sf"/>
</dbReference>
<name>A0A7J4MWQ4_METTF</name>
<dbReference type="GO" id="GO:0000287">
    <property type="term" value="F:magnesium ion binding"/>
    <property type="evidence" value="ECO:0007669"/>
    <property type="project" value="UniProtKB-UniRule"/>
</dbReference>